<comment type="caution">
    <text evidence="1">The sequence shown here is derived from an EMBL/GenBank/DDBJ whole genome shotgun (WGS) entry which is preliminary data.</text>
</comment>
<reference evidence="1" key="2">
    <citation type="submission" date="2023-03" db="EMBL/GenBank/DDBJ databases">
        <authorList>
            <person name="Inwood S.N."/>
            <person name="Skelly J.G."/>
            <person name="Guhlin J."/>
            <person name="Harrop T.W.R."/>
            <person name="Goldson S.G."/>
            <person name="Dearden P.K."/>
        </authorList>
    </citation>
    <scope>NUCLEOTIDE SEQUENCE</scope>
    <source>
        <strain evidence="1">Irish</strain>
        <tissue evidence="1">Whole body</tissue>
    </source>
</reference>
<dbReference type="AlphaFoldDB" id="A0AA39FIQ1"/>
<protein>
    <submittedName>
        <fullName evidence="1">Uncharacterized protein</fullName>
    </submittedName>
</protein>
<dbReference type="EMBL" id="JAQQBS010000004">
    <property type="protein sequence ID" value="KAK0170181.1"/>
    <property type="molecule type" value="Genomic_DNA"/>
</dbReference>
<evidence type="ECO:0000313" key="1">
    <source>
        <dbReference type="EMBL" id="KAK0170181.1"/>
    </source>
</evidence>
<dbReference type="Proteomes" id="UP001168990">
    <property type="component" value="Unassembled WGS sequence"/>
</dbReference>
<dbReference type="GO" id="GO:0006401">
    <property type="term" value="P:RNA catabolic process"/>
    <property type="evidence" value="ECO:0007669"/>
    <property type="project" value="InterPro"/>
</dbReference>
<keyword evidence="2" id="KW-1185">Reference proteome</keyword>
<evidence type="ECO:0000313" key="2">
    <source>
        <dbReference type="Proteomes" id="UP001168990"/>
    </source>
</evidence>
<organism evidence="1 2">
    <name type="scientific">Microctonus aethiopoides</name>
    <dbReference type="NCBI Taxonomy" id="144406"/>
    <lineage>
        <taxon>Eukaryota</taxon>
        <taxon>Metazoa</taxon>
        <taxon>Ecdysozoa</taxon>
        <taxon>Arthropoda</taxon>
        <taxon>Hexapoda</taxon>
        <taxon>Insecta</taxon>
        <taxon>Pterygota</taxon>
        <taxon>Neoptera</taxon>
        <taxon>Endopterygota</taxon>
        <taxon>Hymenoptera</taxon>
        <taxon>Apocrita</taxon>
        <taxon>Ichneumonoidea</taxon>
        <taxon>Braconidae</taxon>
        <taxon>Euphorinae</taxon>
        <taxon>Microctonus</taxon>
    </lineage>
</organism>
<dbReference type="CDD" id="cd09271">
    <property type="entry name" value="RNase_H2-C"/>
    <property type="match status" value="1"/>
</dbReference>
<dbReference type="Pfam" id="PF08615">
    <property type="entry name" value="RNase_H2_suC"/>
    <property type="match status" value="1"/>
</dbReference>
<accession>A0AA39FIQ1</accession>
<dbReference type="Gene3D" id="2.40.128.680">
    <property type="match status" value="1"/>
</dbReference>
<name>A0AA39FIQ1_9HYME</name>
<dbReference type="PANTHER" id="PTHR47204:SF1">
    <property type="entry name" value="RIBONUCLEASE H2 SUBUNIT C"/>
    <property type="match status" value="1"/>
</dbReference>
<dbReference type="PANTHER" id="PTHR47204">
    <property type="entry name" value="OS02G0168900 PROTEIN"/>
    <property type="match status" value="1"/>
</dbReference>
<dbReference type="InterPro" id="IPR013924">
    <property type="entry name" value="RNase_H2_suC"/>
</dbReference>
<dbReference type="GO" id="GO:0032299">
    <property type="term" value="C:ribonuclease H2 complex"/>
    <property type="evidence" value="ECO:0007669"/>
    <property type="project" value="InterPro"/>
</dbReference>
<reference evidence="1" key="1">
    <citation type="journal article" date="2023" name="bioRxiv">
        <title>Scaffold-level genome assemblies of two parasitoid biocontrol wasps reveal the parthenogenesis mechanism and an associated novel virus.</title>
        <authorList>
            <person name="Inwood S."/>
            <person name="Skelly J."/>
            <person name="Guhlin J."/>
            <person name="Harrop T."/>
            <person name="Goldson S."/>
            <person name="Dearden P."/>
        </authorList>
    </citation>
    <scope>NUCLEOTIDE SEQUENCE</scope>
    <source>
        <strain evidence="1">Irish</strain>
        <tissue evidence="1">Whole body</tissue>
    </source>
</reference>
<proteinExistence type="predicted"/>
<gene>
    <name evidence="1" type="ORF">PV328_010774</name>
</gene>
<sequence length="136" mass="15707">MAVHLFINKEHIEGEKENILHSIPCKIYSDDSANVSKFFTPYIRTNDNTNYDASLRGYPLHGQVLNVPKGYKGITFYENKKPENPEHDRKLQSTGKFSKFTYWNYDKFPSKNDAFISALEWIDIAEALHATSDDTL</sequence>